<dbReference type="GO" id="GO:0046983">
    <property type="term" value="F:protein dimerization activity"/>
    <property type="evidence" value="ECO:0007669"/>
    <property type="project" value="InterPro"/>
</dbReference>
<dbReference type="EMBL" id="CP045875">
    <property type="protein sequence ID" value="QGG46382.1"/>
    <property type="molecule type" value="Genomic_DNA"/>
</dbReference>
<dbReference type="InterPro" id="IPR037208">
    <property type="entry name" value="Spo0E-like_sf"/>
</dbReference>
<dbReference type="AlphaFoldDB" id="A0A5Q2MZL5"/>
<sequence length="104" mass="12136">MQKVKKVIEKTITQKKVFVTTCRTKEKMATTTYYEGMRGMKEKIALLRKINKKREAMYQAVEAGEAYDKVYKLSCELDLLIVDYMKKYQHYKQQGCSNGALTCC</sequence>
<evidence type="ECO:0000313" key="2">
    <source>
        <dbReference type="Proteomes" id="UP000366051"/>
    </source>
</evidence>
<dbReference type="Gene3D" id="4.10.280.10">
    <property type="entry name" value="Helix-loop-helix DNA-binding domain"/>
    <property type="match status" value="1"/>
</dbReference>
<dbReference type="KEGG" id="hcv:FTV88_0203"/>
<dbReference type="Proteomes" id="UP000366051">
    <property type="component" value="Chromosome"/>
</dbReference>
<dbReference type="GO" id="GO:0043937">
    <property type="term" value="P:regulation of sporulation"/>
    <property type="evidence" value="ECO:0007669"/>
    <property type="project" value="InterPro"/>
</dbReference>
<organism evidence="1 2">
    <name type="scientific">Heliorestis convoluta</name>
    <dbReference type="NCBI Taxonomy" id="356322"/>
    <lineage>
        <taxon>Bacteria</taxon>
        <taxon>Bacillati</taxon>
        <taxon>Bacillota</taxon>
        <taxon>Clostridia</taxon>
        <taxon>Eubacteriales</taxon>
        <taxon>Heliobacteriaceae</taxon>
        <taxon>Heliorestis</taxon>
    </lineage>
</organism>
<reference evidence="2" key="1">
    <citation type="submission" date="2019-11" db="EMBL/GenBank/DDBJ databases">
        <title>Genome sequence of Heliorestis convoluta strain HH, an alkaliphilic and minimalistic phototrophic bacterium from a soda lake in Egypt.</title>
        <authorList>
            <person name="Dewey E.D."/>
            <person name="Stokes L.M."/>
            <person name="Burchell B.M."/>
            <person name="Shaffer K.N."/>
            <person name="Huntington A.M."/>
            <person name="Baker J.M."/>
            <person name="Nadendla S."/>
            <person name="Giglio M.G."/>
            <person name="Touchman J.W."/>
            <person name="Blankenship R.E."/>
            <person name="Madigan M.T."/>
            <person name="Sattley W.M."/>
        </authorList>
    </citation>
    <scope>NUCLEOTIDE SEQUENCE [LARGE SCALE GENOMIC DNA]</scope>
    <source>
        <strain evidence="2">HH</strain>
    </source>
</reference>
<dbReference type="InterPro" id="IPR036638">
    <property type="entry name" value="HLH_DNA-bd_sf"/>
</dbReference>
<gene>
    <name evidence="1" type="ORF">FTV88_0203</name>
</gene>
<dbReference type="Pfam" id="PF09388">
    <property type="entry name" value="SpoOE-like"/>
    <property type="match status" value="1"/>
</dbReference>
<accession>A0A5Q2MZL5</accession>
<evidence type="ECO:0000313" key="1">
    <source>
        <dbReference type="EMBL" id="QGG46382.1"/>
    </source>
</evidence>
<proteinExistence type="predicted"/>
<dbReference type="SUPFAM" id="SSF140500">
    <property type="entry name" value="BAS1536-like"/>
    <property type="match status" value="1"/>
</dbReference>
<keyword evidence="2" id="KW-1185">Reference proteome</keyword>
<protein>
    <submittedName>
        <fullName evidence="1">Aspartyl-phosphate phosphatase Spo0E family protein</fullName>
    </submittedName>
</protein>
<name>A0A5Q2MZL5_9FIRM</name>
<dbReference type="InterPro" id="IPR018540">
    <property type="entry name" value="Spo0E-like"/>
</dbReference>
<dbReference type="OrthoDB" id="2084348at2"/>